<dbReference type="PANTHER" id="PTHR30537">
    <property type="entry name" value="HTH-TYPE TRANSCRIPTIONAL REGULATOR"/>
    <property type="match status" value="1"/>
</dbReference>
<dbReference type="Gene3D" id="1.10.10.10">
    <property type="entry name" value="Winged helix-like DNA-binding domain superfamily/Winged helix DNA-binding domain"/>
    <property type="match status" value="1"/>
</dbReference>
<evidence type="ECO:0000256" key="4">
    <source>
        <dbReference type="ARBA" id="ARBA00023163"/>
    </source>
</evidence>
<keyword evidence="4" id="KW-0804">Transcription</keyword>
<dbReference type="GO" id="GO:0003700">
    <property type="term" value="F:DNA-binding transcription factor activity"/>
    <property type="evidence" value="ECO:0007669"/>
    <property type="project" value="InterPro"/>
</dbReference>
<dbReference type="Proteomes" id="UP000027466">
    <property type="component" value="Unassembled WGS sequence"/>
</dbReference>
<reference evidence="6 7" key="1">
    <citation type="submission" date="2014-03" db="EMBL/GenBank/DDBJ databases">
        <title>Draft Genome Sequences of Four Burkholderia Strains.</title>
        <authorList>
            <person name="Liu X.Y."/>
            <person name="Li C.X."/>
            <person name="Xu J.H."/>
        </authorList>
    </citation>
    <scope>NUCLEOTIDE SEQUENCE [LARGE SCALE GENOMIC DNA]</scope>
    <source>
        <strain evidence="6 7">DSM 50014</strain>
    </source>
</reference>
<dbReference type="STRING" id="60547.GCA_000751215_06179"/>
<dbReference type="InterPro" id="IPR005119">
    <property type="entry name" value="LysR_subst-bd"/>
</dbReference>
<accession>A0A069PR75</accession>
<evidence type="ECO:0000256" key="2">
    <source>
        <dbReference type="ARBA" id="ARBA00023015"/>
    </source>
</evidence>
<sequence>MVAFVRSAESGSFVAAGRILGLSASAIGKSVMRLEAKLGVQLLHRTTRRISLTDEGARFFSRCKSVLSEIEDAESDILHTADAPRGRLRISMPAMGYRLLLPLLPEFRQLYPDIQLDIDFSDRIVDLTQEGFDAVIRTGKLADSQLLAKPLMPYRQLMVASPGYLDRNGTPQTPSDLAHHKSIRYRLPANGRLQEWAFESDARAPHNADLVTTLSFNNVEAVIDASIAGLGLAYVPDFMVKNALDNGQLQTVLGDFTRVHGVFQILWPSSRHIAPRLRVFIDHVAGRLGGQVAPRPIRYAAASPA</sequence>
<dbReference type="GO" id="GO:0043565">
    <property type="term" value="F:sequence-specific DNA binding"/>
    <property type="evidence" value="ECO:0007669"/>
    <property type="project" value="TreeGrafter"/>
</dbReference>
<gene>
    <name evidence="6" type="ORF">BG61_40260</name>
</gene>
<dbReference type="Pfam" id="PF03466">
    <property type="entry name" value="LysR_substrate"/>
    <property type="match status" value="1"/>
</dbReference>
<protein>
    <submittedName>
        <fullName evidence="6">LysR family transcriptional regulator</fullName>
    </submittedName>
</protein>
<dbReference type="EMBL" id="JFHC01000009">
    <property type="protein sequence ID" value="KDR43213.1"/>
    <property type="molecule type" value="Genomic_DNA"/>
</dbReference>
<evidence type="ECO:0000259" key="5">
    <source>
        <dbReference type="PROSITE" id="PS50931"/>
    </source>
</evidence>
<dbReference type="InterPro" id="IPR036390">
    <property type="entry name" value="WH_DNA-bd_sf"/>
</dbReference>
<name>A0A069PR75_9BURK</name>
<proteinExistence type="inferred from homology"/>
<evidence type="ECO:0000313" key="6">
    <source>
        <dbReference type="EMBL" id="KDR43213.1"/>
    </source>
</evidence>
<dbReference type="PANTHER" id="PTHR30537:SF72">
    <property type="entry name" value="LYSR FAMILY TRANSCRIPTIONAL REGULATOR"/>
    <property type="match status" value="1"/>
</dbReference>
<comment type="caution">
    <text evidence="6">The sequence shown here is derived from an EMBL/GenBank/DDBJ whole genome shotgun (WGS) entry which is preliminary data.</text>
</comment>
<dbReference type="SUPFAM" id="SSF46785">
    <property type="entry name" value="Winged helix' DNA-binding domain"/>
    <property type="match status" value="1"/>
</dbReference>
<keyword evidence="2" id="KW-0805">Transcription regulation</keyword>
<keyword evidence="7" id="KW-1185">Reference proteome</keyword>
<evidence type="ECO:0000256" key="1">
    <source>
        <dbReference type="ARBA" id="ARBA00009437"/>
    </source>
</evidence>
<comment type="similarity">
    <text evidence="1">Belongs to the LysR transcriptional regulatory family.</text>
</comment>
<dbReference type="Pfam" id="PF00126">
    <property type="entry name" value="HTH_1"/>
    <property type="match status" value="1"/>
</dbReference>
<dbReference type="InterPro" id="IPR036388">
    <property type="entry name" value="WH-like_DNA-bd_sf"/>
</dbReference>
<dbReference type="GO" id="GO:0006351">
    <property type="term" value="P:DNA-templated transcription"/>
    <property type="evidence" value="ECO:0007669"/>
    <property type="project" value="TreeGrafter"/>
</dbReference>
<dbReference type="RefSeq" id="WP_035939136.1">
    <property type="nucleotide sequence ID" value="NZ_CADFFX010000019.1"/>
</dbReference>
<dbReference type="AlphaFoldDB" id="A0A069PR75"/>
<evidence type="ECO:0000313" key="7">
    <source>
        <dbReference type="Proteomes" id="UP000027466"/>
    </source>
</evidence>
<dbReference type="InterPro" id="IPR058163">
    <property type="entry name" value="LysR-type_TF_proteobact-type"/>
</dbReference>
<evidence type="ECO:0000256" key="3">
    <source>
        <dbReference type="ARBA" id="ARBA00023125"/>
    </source>
</evidence>
<feature type="domain" description="HTH lysR-type" evidence="5">
    <location>
        <begin position="1"/>
        <end position="53"/>
    </location>
</feature>
<keyword evidence="3" id="KW-0238">DNA-binding</keyword>
<dbReference type="InterPro" id="IPR000847">
    <property type="entry name" value="LysR_HTH_N"/>
</dbReference>
<dbReference type="SUPFAM" id="SSF53850">
    <property type="entry name" value="Periplasmic binding protein-like II"/>
    <property type="match status" value="1"/>
</dbReference>
<dbReference type="PROSITE" id="PS50931">
    <property type="entry name" value="HTH_LYSR"/>
    <property type="match status" value="1"/>
</dbReference>
<dbReference type="Gene3D" id="3.40.190.290">
    <property type="match status" value="1"/>
</dbReference>
<organism evidence="6 7">
    <name type="scientific">Caballeronia glathei</name>
    <dbReference type="NCBI Taxonomy" id="60547"/>
    <lineage>
        <taxon>Bacteria</taxon>
        <taxon>Pseudomonadati</taxon>
        <taxon>Pseudomonadota</taxon>
        <taxon>Betaproteobacteria</taxon>
        <taxon>Burkholderiales</taxon>
        <taxon>Burkholderiaceae</taxon>
        <taxon>Caballeronia</taxon>
    </lineage>
</organism>
<dbReference type="FunFam" id="1.10.10.10:FF:000001">
    <property type="entry name" value="LysR family transcriptional regulator"/>
    <property type="match status" value="1"/>
</dbReference>
<dbReference type="CDD" id="cd08476">
    <property type="entry name" value="PBP2_CrgA_like_7"/>
    <property type="match status" value="1"/>
</dbReference>